<protein>
    <submittedName>
        <fullName evidence="3">CRISPR/Cas system CSM-associated protein Csm3 (Group 7 of RAMP superfamily)</fullName>
    </submittedName>
</protein>
<dbReference type="InterPro" id="IPR005537">
    <property type="entry name" value="RAMP_III_fam"/>
</dbReference>
<organism evidence="3 4">
    <name type="scientific">Hallerella succinigenes</name>
    <dbReference type="NCBI Taxonomy" id="1896222"/>
    <lineage>
        <taxon>Bacteria</taxon>
        <taxon>Pseudomonadati</taxon>
        <taxon>Fibrobacterota</taxon>
        <taxon>Fibrobacteria</taxon>
        <taxon>Fibrobacterales</taxon>
        <taxon>Fibrobacteraceae</taxon>
        <taxon>Hallerella</taxon>
    </lineage>
</organism>
<dbReference type="RefSeq" id="WP_100424233.1">
    <property type="nucleotide sequence ID" value="NZ_PGEX01000001.1"/>
</dbReference>
<dbReference type="EMBL" id="PGEX01000001">
    <property type="protein sequence ID" value="PJJ40108.1"/>
    <property type="molecule type" value="Genomic_DNA"/>
</dbReference>
<feature type="domain" description="CRISPR type III-associated protein" evidence="2">
    <location>
        <begin position="21"/>
        <end position="170"/>
    </location>
</feature>
<evidence type="ECO:0000259" key="2">
    <source>
        <dbReference type="Pfam" id="PF03787"/>
    </source>
</evidence>
<dbReference type="Pfam" id="PF03787">
    <property type="entry name" value="RAMPs"/>
    <property type="match status" value="2"/>
</dbReference>
<dbReference type="AlphaFoldDB" id="A0A2M9A377"/>
<dbReference type="OrthoDB" id="5242922at2"/>
<gene>
    <name evidence="3" type="ORF">BGX16_0014</name>
</gene>
<accession>A0A2M9A377</accession>
<sequence>MGKYYRISGVVKFPEGLAAGESRGANAIEIARNGEGLPVLRGTSLAGVLRNGLREAGVPDKSICFWFGDKLEGKNDFKVSQIVVADVVLNAGEQTPETRMHNQVDRKTGSVADTALFGVEMLPPQTKGQLLIYVIPRDEQPAENILRALEGVFATTLLLGGNRNRGIGRMDASDVKCYAFDCSTVDGFAKWQDVRYADRSGLEPNLSGCAPVSFGAESTQFVKNYKVMFKIPRGEDISVGYGKNLDGDTCAPQYVYEANGTKKWRIPGSSFRGVIRSWMTRLAVKDGAGEEPILDLFGTLKKRGRIHFTDAYCLSNPKENCEQSRAHVAVDRFSGGTVQGALFFSKVLVGNCAFEMNVSVVAPNAKELEWLKKTLLAIHLGIISIGSSKASGLLEIENWDELKNKIESDIAELGVQKAEV</sequence>
<dbReference type="CDD" id="cd09726">
    <property type="entry name" value="RAMP_I_III"/>
    <property type="match status" value="2"/>
</dbReference>
<dbReference type="PANTHER" id="PTHR35579:SF6">
    <property type="entry name" value="DUF324 DOMAIN-CONTAINING PROTEIN"/>
    <property type="match status" value="1"/>
</dbReference>
<evidence type="ECO:0000313" key="3">
    <source>
        <dbReference type="EMBL" id="PJJ40108.1"/>
    </source>
</evidence>
<evidence type="ECO:0000313" key="4">
    <source>
        <dbReference type="Proteomes" id="UP000231134"/>
    </source>
</evidence>
<feature type="domain" description="CRISPR type III-associated protein" evidence="2">
    <location>
        <begin position="260"/>
        <end position="392"/>
    </location>
</feature>
<name>A0A2M9A377_9BACT</name>
<evidence type="ECO:0000256" key="1">
    <source>
        <dbReference type="ARBA" id="ARBA00023118"/>
    </source>
</evidence>
<proteinExistence type="predicted"/>
<comment type="caution">
    <text evidence="3">The sequence shown here is derived from an EMBL/GenBank/DDBJ whole genome shotgun (WGS) entry which is preliminary data.</text>
</comment>
<reference evidence="3 4" key="1">
    <citation type="submission" date="2017-11" db="EMBL/GenBank/DDBJ databases">
        <title>Animal gut microbial communities from fecal samples from Wisconsin, USA.</title>
        <authorList>
            <person name="Neumann A."/>
        </authorList>
    </citation>
    <scope>NUCLEOTIDE SEQUENCE [LARGE SCALE GENOMIC DNA]</scope>
    <source>
        <strain evidence="3 4">UWS3</strain>
    </source>
</reference>
<dbReference type="Proteomes" id="UP000231134">
    <property type="component" value="Unassembled WGS sequence"/>
</dbReference>
<dbReference type="PANTHER" id="PTHR35579">
    <property type="entry name" value="CRISPR SYSTEM CMS ENDORIBONUCLEASE CSM3"/>
    <property type="match status" value="1"/>
</dbReference>
<keyword evidence="4" id="KW-1185">Reference proteome</keyword>
<keyword evidence="1" id="KW-0051">Antiviral defense</keyword>
<dbReference type="InterPro" id="IPR052216">
    <property type="entry name" value="CRISPR_Csm3_endoribonuclease"/>
</dbReference>
<dbReference type="GO" id="GO:0051607">
    <property type="term" value="P:defense response to virus"/>
    <property type="evidence" value="ECO:0007669"/>
    <property type="project" value="UniProtKB-KW"/>
</dbReference>